<evidence type="ECO:0000259" key="12">
    <source>
        <dbReference type="SMART" id="SM01011"/>
    </source>
</evidence>
<keyword evidence="7" id="KW-0479">Metal-binding</keyword>
<keyword evidence="9" id="KW-0482">Metalloprotease</keyword>
<proteinExistence type="inferred from homology"/>
<keyword evidence="10" id="KW-0464">Manganese</keyword>
<dbReference type="Gene3D" id="3.90.230.10">
    <property type="entry name" value="Creatinase/methionine aminopeptidase superfamily"/>
    <property type="match status" value="1"/>
</dbReference>
<evidence type="ECO:0000256" key="4">
    <source>
        <dbReference type="ARBA" id="ARBA00008766"/>
    </source>
</evidence>
<evidence type="ECO:0000256" key="5">
    <source>
        <dbReference type="ARBA" id="ARBA00012574"/>
    </source>
</evidence>
<dbReference type="PANTHER" id="PTHR43226:SF1">
    <property type="entry name" value="XAA-PRO DIPEPTIDASE"/>
    <property type="match status" value="1"/>
</dbReference>
<dbReference type="SMART" id="SM01011">
    <property type="entry name" value="AMP_N"/>
    <property type="match status" value="1"/>
</dbReference>
<keyword evidence="14" id="KW-1185">Reference proteome</keyword>
<dbReference type="Proteomes" id="UP000184330">
    <property type="component" value="Unassembled WGS sequence"/>
</dbReference>
<dbReference type="Pfam" id="PF00557">
    <property type="entry name" value="Peptidase_M24"/>
    <property type="match status" value="1"/>
</dbReference>
<evidence type="ECO:0000313" key="13">
    <source>
        <dbReference type="EMBL" id="CZR61575.1"/>
    </source>
</evidence>
<comment type="similarity">
    <text evidence="4">Belongs to the peptidase M24B family.</text>
</comment>
<keyword evidence="6 13" id="KW-0645">Protease</keyword>
<dbReference type="GO" id="GO:0006508">
    <property type="term" value="P:proteolysis"/>
    <property type="evidence" value="ECO:0007669"/>
    <property type="project" value="TreeGrafter"/>
</dbReference>
<feature type="domain" description="Aminopeptidase P N-terminal" evidence="12">
    <location>
        <begin position="14"/>
        <end position="140"/>
    </location>
</feature>
<dbReference type="Gene3D" id="3.40.350.10">
    <property type="entry name" value="Creatinase/prolidase N-terminal domain"/>
    <property type="match status" value="1"/>
</dbReference>
<dbReference type="Pfam" id="PF05195">
    <property type="entry name" value="AMP_N"/>
    <property type="match status" value="1"/>
</dbReference>
<reference evidence="13 14" key="1">
    <citation type="submission" date="2016-03" db="EMBL/GenBank/DDBJ databases">
        <authorList>
            <person name="Ploux O."/>
        </authorList>
    </citation>
    <scope>NUCLEOTIDE SEQUENCE [LARGE SCALE GENOMIC DNA]</scope>
    <source>
        <strain evidence="13 14">UAMH 11012</strain>
    </source>
</reference>
<dbReference type="InterPro" id="IPR007865">
    <property type="entry name" value="Aminopep_P_N"/>
</dbReference>
<organism evidence="13 14">
    <name type="scientific">Phialocephala subalpina</name>
    <dbReference type="NCBI Taxonomy" id="576137"/>
    <lineage>
        <taxon>Eukaryota</taxon>
        <taxon>Fungi</taxon>
        <taxon>Dikarya</taxon>
        <taxon>Ascomycota</taxon>
        <taxon>Pezizomycotina</taxon>
        <taxon>Leotiomycetes</taxon>
        <taxon>Helotiales</taxon>
        <taxon>Mollisiaceae</taxon>
        <taxon>Phialocephala</taxon>
        <taxon>Phialocephala fortinii species complex</taxon>
    </lineage>
</organism>
<dbReference type="SUPFAM" id="SSF55920">
    <property type="entry name" value="Creatinase/aminopeptidase"/>
    <property type="match status" value="1"/>
</dbReference>
<evidence type="ECO:0000256" key="7">
    <source>
        <dbReference type="ARBA" id="ARBA00022723"/>
    </source>
</evidence>
<dbReference type="OrthoDB" id="10261878at2759"/>
<dbReference type="EMBL" id="FJOG01000018">
    <property type="protein sequence ID" value="CZR61575.1"/>
    <property type="molecule type" value="Genomic_DNA"/>
</dbReference>
<dbReference type="GO" id="GO:0070006">
    <property type="term" value="F:metalloaminopeptidase activity"/>
    <property type="evidence" value="ECO:0007669"/>
    <property type="project" value="InterPro"/>
</dbReference>
<gene>
    <name evidence="13" type="ORF">PAC_11472</name>
</gene>
<name>A0A1L7X970_9HELO</name>
<dbReference type="AlphaFoldDB" id="A0A1L7X970"/>
<evidence type="ECO:0000256" key="11">
    <source>
        <dbReference type="ARBA" id="ARBA00030849"/>
    </source>
</evidence>
<evidence type="ECO:0000256" key="2">
    <source>
        <dbReference type="ARBA" id="ARBA00001936"/>
    </source>
</evidence>
<accession>A0A1L7X970</accession>
<sequence length="465" mass="52405">MDSARAQKVLKGKYPAKEHAKRVVEWMKKNHKGKGEVNGVLYLEGQKTRMIEDNDEAAPFRQRRFFYYLTGCDLPDSYFTYDIESGKSTLYIPPIDVDSVVWMGLPLSEEEALQKYDVDQALTTDQVNATLAHPRSSYSSTVWTIANQVSGHITFLEFSHKNFTLLKTAIEECRVVKDEYEIALTRHANDISTIAHTEVLKRVKTAKNERELEAAFIEKSIANGAREQAYHSIVASGTAAATLHYQKNYAPLDGKLNLLLDAGAEYGCYASDITRTFPISGSFSPESLSVYNIVLEMQSTCTSMLREGILWDDVHLKAHEIAIDGLLKLGILQGSKEDILRSRTSVAFFPHGLGHYLGMDTHDTGGHPNYEDKDSMFRYLRVRGKLPAGSIITVEPGIYFCRFIIEPYLTDPVHSAYINFETLNRYWEVGGVRIEDNILITRDGYENLTTAVKDVDEMLKIINGS</sequence>
<keyword evidence="8" id="KW-0378">Hydrolase</keyword>
<evidence type="ECO:0000256" key="6">
    <source>
        <dbReference type="ARBA" id="ARBA00022438"/>
    </source>
</evidence>
<evidence type="ECO:0000256" key="3">
    <source>
        <dbReference type="ARBA" id="ARBA00002443"/>
    </source>
</evidence>
<evidence type="ECO:0000256" key="1">
    <source>
        <dbReference type="ARBA" id="ARBA00001424"/>
    </source>
</evidence>
<evidence type="ECO:0000256" key="8">
    <source>
        <dbReference type="ARBA" id="ARBA00022801"/>
    </source>
</evidence>
<comment type="catalytic activity">
    <reaction evidence="1">
        <text>Release of any N-terminal amino acid, including proline, that is linked to proline, even from a dipeptide or tripeptide.</text>
        <dbReference type="EC" id="3.4.11.9"/>
    </reaction>
</comment>
<dbReference type="CDD" id="cd01087">
    <property type="entry name" value="Prolidase"/>
    <property type="match status" value="1"/>
</dbReference>
<dbReference type="EC" id="3.4.11.9" evidence="5"/>
<dbReference type="InterPro" id="IPR036005">
    <property type="entry name" value="Creatinase/aminopeptidase-like"/>
</dbReference>
<keyword evidence="6 13" id="KW-0031">Aminopeptidase</keyword>
<evidence type="ECO:0000256" key="10">
    <source>
        <dbReference type="ARBA" id="ARBA00023211"/>
    </source>
</evidence>
<dbReference type="PANTHER" id="PTHR43226">
    <property type="entry name" value="XAA-PRO AMINOPEPTIDASE 3"/>
    <property type="match status" value="1"/>
</dbReference>
<dbReference type="InterPro" id="IPR052433">
    <property type="entry name" value="X-Pro_dipept-like"/>
</dbReference>
<evidence type="ECO:0000256" key="9">
    <source>
        <dbReference type="ARBA" id="ARBA00023049"/>
    </source>
</evidence>
<protein>
    <recommendedName>
        <fullName evidence="5">Xaa-Pro aminopeptidase</fullName>
        <ecNumber evidence="5">3.4.11.9</ecNumber>
    </recommendedName>
    <alternativeName>
        <fullName evidence="11">Aminoacylproline aminopeptidase</fullName>
    </alternativeName>
</protein>
<dbReference type="InterPro" id="IPR000994">
    <property type="entry name" value="Pept_M24"/>
</dbReference>
<evidence type="ECO:0000313" key="14">
    <source>
        <dbReference type="Proteomes" id="UP000184330"/>
    </source>
</evidence>
<dbReference type="InterPro" id="IPR029149">
    <property type="entry name" value="Creatin/AminoP/Spt16_N"/>
</dbReference>
<comment type="cofactor">
    <cofactor evidence="2">
        <name>Mn(2+)</name>
        <dbReference type="ChEBI" id="CHEBI:29035"/>
    </cofactor>
</comment>
<dbReference type="SUPFAM" id="SSF53092">
    <property type="entry name" value="Creatinase/prolidase N-terminal domain"/>
    <property type="match status" value="1"/>
</dbReference>
<dbReference type="STRING" id="576137.A0A1L7X970"/>
<dbReference type="GO" id="GO:0030145">
    <property type="term" value="F:manganese ion binding"/>
    <property type="evidence" value="ECO:0007669"/>
    <property type="project" value="InterPro"/>
</dbReference>
<comment type="function">
    <text evidence="3">Catalyzes the removal of a penultimate prolyl residue from the N-termini of peptides.</text>
</comment>